<reference evidence="2" key="1">
    <citation type="journal article" date="2020" name="Nature">
        <title>Giant virus diversity and host interactions through global metagenomics.</title>
        <authorList>
            <person name="Schulz F."/>
            <person name="Roux S."/>
            <person name="Paez-Espino D."/>
            <person name="Jungbluth S."/>
            <person name="Walsh D.A."/>
            <person name="Denef V.J."/>
            <person name="McMahon K.D."/>
            <person name="Konstantinidis K.T."/>
            <person name="Eloe-Fadrosh E.A."/>
            <person name="Kyrpides N.C."/>
            <person name="Woyke T."/>
        </authorList>
    </citation>
    <scope>NUCLEOTIDE SEQUENCE</scope>
    <source>
        <strain evidence="2">GVMAG-M-3300023179-71</strain>
    </source>
</reference>
<dbReference type="InterPro" id="IPR015797">
    <property type="entry name" value="NUDIX_hydrolase-like_dom_sf"/>
</dbReference>
<evidence type="ECO:0000259" key="1">
    <source>
        <dbReference type="PROSITE" id="PS51462"/>
    </source>
</evidence>
<dbReference type="CDD" id="cd02883">
    <property type="entry name" value="NUDIX_Hydrolase"/>
    <property type="match status" value="1"/>
</dbReference>
<feature type="domain" description="Nudix hydrolase" evidence="1">
    <location>
        <begin position="1"/>
        <end position="155"/>
    </location>
</feature>
<dbReference type="SUPFAM" id="SSF55811">
    <property type="entry name" value="Nudix"/>
    <property type="match status" value="1"/>
</dbReference>
<dbReference type="PROSITE" id="PS51462">
    <property type="entry name" value="NUDIX"/>
    <property type="match status" value="1"/>
</dbReference>
<dbReference type="EMBL" id="MN739879">
    <property type="protein sequence ID" value="QHT75531.1"/>
    <property type="molecule type" value="Genomic_DNA"/>
</dbReference>
<dbReference type="Pfam" id="PF00293">
    <property type="entry name" value="NUDIX"/>
    <property type="match status" value="1"/>
</dbReference>
<dbReference type="InterPro" id="IPR000086">
    <property type="entry name" value="NUDIX_hydrolase_dom"/>
</dbReference>
<name>A0A6C0H4Q2_9ZZZZ</name>
<protein>
    <recommendedName>
        <fullName evidence="1">Nudix hydrolase domain-containing protein</fullName>
    </recommendedName>
</protein>
<dbReference type="Gene3D" id="3.90.79.10">
    <property type="entry name" value="Nucleoside Triphosphate Pyrophosphohydrolase"/>
    <property type="match status" value="1"/>
</dbReference>
<dbReference type="AlphaFoldDB" id="A0A6C0H4Q2"/>
<accession>A0A6C0H4Q2</accession>
<evidence type="ECO:0000313" key="2">
    <source>
        <dbReference type="EMBL" id="QHT75531.1"/>
    </source>
</evidence>
<sequence>MGAGILPFSIKNNKLYFLFGKENRFADTPGWSDFGGGQDNNERPLQTALREAVEETTGFLGNKKDIKKIITQYGIRTIKWNNYTMFLCYIPYDENLVKYYNNCQKFIQNNLNPKIIKKSKYFEKSEIRWFSVSDLKNKYLFRPYFRNIVYLLQKNLNVLFNPK</sequence>
<organism evidence="2">
    <name type="scientific">viral metagenome</name>
    <dbReference type="NCBI Taxonomy" id="1070528"/>
    <lineage>
        <taxon>unclassified sequences</taxon>
        <taxon>metagenomes</taxon>
        <taxon>organismal metagenomes</taxon>
    </lineage>
</organism>
<proteinExistence type="predicted"/>